<sequence>MRKLLITICIFITLLSLTGCNDYDLKKPLAKIENRVITIGDFVEYYMRATKNGRPVSIPEMNTKNDVKEFLHTLLIKDALVIEAENRGLYEREDFIQKLNRKQSNIAIEDLEKTITAGIEVTDEECMDFYRHISKELVVNAISFNTKKVAQEALERIRNGEEFDKIAREYDPYWSETGKAKEGVLTYSFHEGIAETMELKEGQVSEIIKVPTEPGYVIFKVIEVKPREVEPYEETKKGIKRYIEGYKKRKVIEEYQNRLLEEYDFEIYEDNVRIAIDGTDEDIRKATEEKVILAKIDDEYLTFDMLFPTGEPSELFNKVKEESKEEAFESLLEIIRKGAKNKLFKKRALELKGYEKPEYQKELKDLKEEWAIDTLYEEDFRPTIEEPTDEEIREYYYKNKEWYDDPAEVTTYIIKVENEDIANEVYEKAVGGEDFNELVKKYSIDEPSKKHNGLMILLEDDEDYPEIFKSAFESEIGDITPPVEASDSSGYYIIKLVNKKPRKEHSIEEDNIYRKVKRDLIHEIETSEDVDAKCREW</sequence>
<dbReference type="PROSITE" id="PS51257">
    <property type="entry name" value="PROKAR_LIPOPROTEIN"/>
    <property type="match status" value="1"/>
</dbReference>
<organism evidence="8 9">
    <name type="scientific">Candidatus Coatesbacteria bacterium 4484_99</name>
    <dbReference type="NCBI Taxonomy" id="1970774"/>
    <lineage>
        <taxon>Bacteria</taxon>
        <taxon>Candidatus Coatesiibacteriota</taxon>
    </lineage>
</organism>
<dbReference type="Gene3D" id="3.10.50.40">
    <property type="match status" value="2"/>
</dbReference>
<protein>
    <recommendedName>
        <fullName evidence="2">peptidylprolyl isomerase</fullName>
        <ecNumber evidence="2">5.2.1.8</ecNumber>
    </recommendedName>
</protein>
<reference evidence="9" key="1">
    <citation type="submission" date="2017-03" db="EMBL/GenBank/DDBJ databases">
        <title>Novel pathways for hydrocarbon cycling and metabolic interdependencies in hydrothermal sediment communities.</title>
        <authorList>
            <person name="Dombrowski N."/>
            <person name="Seitz K."/>
            <person name="Teske A."/>
            <person name="Baker B."/>
        </authorList>
    </citation>
    <scope>NUCLEOTIDE SEQUENCE [LARGE SCALE GENOMIC DNA]</scope>
</reference>
<keyword evidence="5 6" id="KW-0413">Isomerase</keyword>
<evidence type="ECO:0000259" key="7">
    <source>
        <dbReference type="PROSITE" id="PS50198"/>
    </source>
</evidence>
<dbReference type="Pfam" id="PF13145">
    <property type="entry name" value="Rotamase_2"/>
    <property type="match status" value="2"/>
</dbReference>
<keyword evidence="4 6" id="KW-0697">Rotamase</keyword>
<keyword evidence="3" id="KW-0732">Signal</keyword>
<evidence type="ECO:0000313" key="9">
    <source>
        <dbReference type="Proteomes" id="UP000192611"/>
    </source>
</evidence>
<evidence type="ECO:0000256" key="6">
    <source>
        <dbReference type="PROSITE-ProRule" id="PRU00278"/>
    </source>
</evidence>
<dbReference type="InterPro" id="IPR046357">
    <property type="entry name" value="PPIase_dom_sf"/>
</dbReference>
<evidence type="ECO:0000256" key="2">
    <source>
        <dbReference type="ARBA" id="ARBA00013194"/>
    </source>
</evidence>
<dbReference type="PANTHER" id="PTHR47245">
    <property type="entry name" value="PEPTIDYLPROLYL ISOMERASE"/>
    <property type="match status" value="1"/>
</dbReference>
<dbReference type="SUPFAM" id="SSF54534">
    <property type="entry name" value="FKBP-like"/>
    <property type="match status" value="2"/>
</dbReference>
<dbReference type="InterPro" id="IPR000297">
    <property type="entry name" value="PPIase_PpiC"/>
</dbReference>
<dbReference type="EC" id="5.2.1.8" evidence="2"/>
<evidence type="ECO:0000256" key="4">
    <source>
        <dbReference type="ARBA" id="ARBA00023110"/>
    </source>
</evidence>
<comment type="caution">
    <text evidence="8">The sequence shown here is derived from an EMBL/GenBank/DDBJ whole genome shotgun (WGS) entry which is preliminary data.</text>
</comment>
<dbReference type="AlphaFoldDB" id="A0A1W9S1D1"/>
<dbReference type="InterPro" id="IPR027304">
    <property type="entry name" value="Trigger_fact/SurA_dom_sf"/>
</dbReference>
<dbReference type="InterPro" id="IPR050245">
    <property type="entry name" value="PrsA_foldase"/>
</dbReference>
<feature type="domain" description="PpiC" evidence="7">
    <location>
        <begin position="406"/>
        <end position="498"/>
    </location>
</feature>
<dbReference type="EMBL" id="NATQ01000102">
    <property type="protein sequence ID" value="OQX90100.1"/>
    <property type="molecule type" value="Genomic_DNA"/>
</dbReference>
<evidence type="ECO:0000313" key="8">
    <source>
        <dbReference type="EMBL" id="OQX90100.1"/>
    </source>
</evidence>
<evidence type="ECO:0000256" key="1">
    <source>
        <dbReference type="ARBA" id="ARBA00000971"/>
    </source>
</evidence>
<dbReference type="Proteomes" id="UP000192611">
    <property type="component" value="Unassembled WGS sequence"/>
</dbReference>
<dbReference type="GO" id="GO:0003755">
    <property type="term" value="F:peptidyl-prolyl cis-trans isomerase activity"/>
    <property type="evidence" value="ECO:0007669"/>
    <property type="project" value="UniProtKB-KW"/>
</dbReference>
<proteinExistence type="predicted"/>
<gene>
    <name evidence="8" type="ORF">B6D57_04890</name>
</gene>
<dbReference type="PROSITE" id="PS50198">
    <property type="entry name" value="PPIC_PPIASE_2"/>
    <property type="match status" value="1"/>
</dbReference>
<name>A0A1W9S1D1_9BACT</name>
<evidence type="ECO:0000256" key="5">
    <source>
        <dbReference type="ARBA" id="ARBA00023235"/>
    </source>
</evidence>
<comment type="catalytic activity">
    <reaction evidence="1">
        <text>[protein]-peptidylproline (omega=180) = [protein]-peptidylproline (omega=0)</text>
        <dbReference type="Rhea" id="RHEA:16237"/>
        <dbReference type="Rhea" id="RHEA-COMP:10747"/>
        <dbReference type="Rhea" id="RHEA-COMP:10748"/>
        <dbReference type="ChEBI" id="CHEBI:83833"/>
        <dbReference type="ChEBI" id="CHEBI:83834"/>
        <dbReference type="EC" id="5.2.1.8"/>
    </reaction>
</comment>
<dbReference type="PANTHER" id="PTHR47245:SF1">
    <property type="entry name" value="FOLDASE PROTEIN PRSA"/>
    <property type="match status" value="1"/>
</dbReference>
<evidence type="ECO:0000256" key="3">
    <source>
        <dbReference type="ARBA" id="ARBA00022729"/>
    </source>
</evidence>
<accession>A0A1W9S1D1</accession>
<dbReference type="SUPFAM" id="SSF109998">
    <property type="entry name" value="Triger factor/SurA peptide-binding domain-like"/>
    <property type="match status" value="1"/>
</dbReference>